<protein>
    <submittedName>
        <fullName evidence="1">Uncharacterized protein</fullName>
    </submittedName>
</protein>
<proteinExistence type="predicted"/>
<accession>A0A679J8G8</accession>
<evidence type="ECO:0000313" key="1">
    <source>
        <dbReference type="EMBL" id="CAA2105968.1"/>
    </source>
</evidence>
<dbReference type="RefSeq" id="WP_339091093.1">
    <property type="nucleotide sequence ID" value="NZ_LR743507.1"/>
</dbReference>
<reference evidence="1" key="1">
    <citation type="submission" date="2019-12" db="EMBL/GenBank/DDBJ databases">
        <authorList>
            <person name="Cremers G."/>
        </authorList>
    </citation>
    <scope>NUCLEOTIDE SEQUENCE</scope>
    <source>
        <strain evidence="1">Vvax</strain>
    </source>
</reference>
<gene>
    <name evidence="1" type="ORF">VVAX_03516</name>
</gene>
<dbReference type="AlphaFoldDB" id="A0A679J8G8"/>
<organism evidence="1">
    <name type="scientific">Variovorax paradoxus</name>
    <dbReference type="NCBI Taxonomy" id="34073"/>
    <lineage>
        <taxon>Bacteria</taxon>
        <taxon>Pseudomonadati</taxon>
        <taxon>Pseudomonadota</taxon>
        <taxon>Betaproteobacteria</taxon>
        <taxon>Burkholderiales</taxon>
        <taxon>Comamonadaceae</taxon>
        <taxon>Variovorax</taxon>
    </lineage>
</organism>
<name>A0A679J8G8_VARPD</name>
<dbReference type="EMBL" id="LR743507">
    <property type="protein sequence ID" value="CAA2105968.1"/>
    <property type="molecule type" value="Genomic_DNA"/>
</dbReference>
<sequence>MTSTMLFPAPAGSDRAQALAAEVGCAVGEFSPPFGHMKPALIGAVKGFSTALETFGGRFERRQRVYVFPSWPTLEAALRYVLDRRAAGAGGERAQAYVSADR</sequence>